<dbReference type="PROSITE" id="PS51318">
    <property type="entry name" value="TAT"/>
    <property type="match status" value="1"/>
</dbReference>
<dbReference type="EMBL" id="DF968189">
    <property type="protein sequence ID" value="GAP45591.1"/>
    <property type="molecule type" value="Genomic_DNA"/>
</dbReference>
<keyword evidence="1" id="KW-0732">Signal</keyword>
<feature type="chain" id="PRO_5038661566" evidence="1">
    <location>
        <begin position="20"/>
        <end position="75"/>
    </location>
</feature>
<evidence type="ECO:0000256" key="1">
    <source>
        <dbReference type="SAM" id="SignalP"/>
    </source>
</evidence>
<dbReference type="InterPro" id="IPR006311">
    <property type="entry name" value="TAT_signal"/>
</dbReference>
<evidence type="ECO:0000313" key="3">
    <source>
        <dbReference type="Proteomes" id="UP000053859"/>
    </source>
</evidence>
<keyword evidence="3" id="KW-1185">Reference proteome</keyword>
<evidence type="ECO:0000313" key="2">
    <source>
        <dbReference type="EMBL" id="GAP45591.1"/>
    </source>
</evidence>
<feature type="signal peptide" evidence="1">
    <location>
        <begin position="1"/>
        <end position="19"/>
    </location>
</feature>
<organism evidence="2 3">
    <name type="scientific">Streptomyces azureus</name>
    <dbReference type="NCBI Taxonomy" id="146537"/>
    <lineage>
        <taxon>Bacteria</taxon>
        <taxon>Bacillati</taxon>
        <taxon>Actinomycetota</taxon>
        <taxon>Actinomycetes</taxon>
        <taxon>Kitasatosporales</taxon>
        <taxon>Streptomycetaceae</taxon>
        <taxon>Streptomyces</taxon>
    </lineage>
</organism>
<gene>
    <name evidence="2" type="ORF">SAZU_0321</name>
</gene>
<protein>
    <submittedName>
        <fullName evidence="2">Uncharacterized protein</fullName>
    </submittedName>
</protein>
<reference evidence="2" key="1">
    <citation type="journal article" date="2015" name="Genome Announc.">
        <title>Draft Genome Sequence of Thiostrepton-Producing Streptomyces azureus ATCC 14921.</title>
        <authorList>
            <person name="Sakihara K."/>
            <person name="Maeda J."/>
            <person name="Tashiro K."/>
            <person name="Fujino Y."/>
            <person name="Kuhara S."/>
            <person name="Ohshima T."/>
            <person name="Ogata S."/>
            <person name="Doi K."/>
        </authorList>
    </citation>
    <scope>NUCLEOTIDE SEQUENCE [LARGE SCALE GENOMIC DNA]</scope>
    <source>
        <strain evidence="2">ATCC14921</strain>
    </source>
</reference>
<accession>A0A0K8PCG4</accession>
<dbReference type="AlphaFoldDB" id="A0A0K8PCG4"/>
<sequence length="75" mass="7737">MQRRTFLALSAAGAAGVGASLFGTGQAGALARPQGAPTTPFAVGVRRYDWTRGSRRCTTYVYYPATGTPGGNPVT</sequence>
<proteinExistence type="predicted"/>
<name>A0A0K8PCG4_STRAJ</name>
<feature type="non-terminal residue" evidence="2">
    <location>
        <position position="75"/>
    </location>
</feature>
<dbReference type="Proteomes" id="UP000053859">
    <property type="component" value="Unassembled WGS sequence"/>
</dbReference>